<dbReference type="InterPro" id="IPR023582">
    <property type="entry name" value="Impact"/>
</dbReference>
<evidence type="ECO:0000313" key="4">
    <source>
        <dbReference type="EMBL" id="OAQ73763.1"/>
    </source>
</evidence>
<dbReference type="PROSITE" id="PS00910">
    <property type="entry name" value="UPF0029"/>
    <property type="match status" value="1"/>
</dbReference>
<evidence type="ECO:0000313" key="5">
    <source>
        <dbReference type="Proteomes" id="UP000078397"/>
    </source>
</evidence>
<proteinExistence type="inferred from homology"/>
<evidence type="ECO:0000256" key="2">
    <source>
        <dbReference type="SAM" id="MobiDB-lite"/>
    </source>
</evidence>
<accession>A0A179G8Q1</accession>
<feature type="compositionally biased region" description="Low complexity" evidence="2">
    <location>
        <begin position="231"/>
        <end position="241"/>
    </location>
</feature>
<evidence type="ECO:0000259" key="3">
    <source>
        <dbReference type="Pfam" id="PF01205"/>
    </source>
</evidence>
<dbReference type="GO" id="GO:0140469">
    <property type="term" value="P:GCN2-mediated signaling"/>
    <property type="evidence" value="ECO:0007669"/>
    <property type="project" value="TreeGrafter"/>
</dbReference>
<dbReference type="RefSeq" id="XP_018149846.1">
    <property type="nucleotide sequence ID" value="XM_018281235.1"/>
</dbReference>
<dbReference type="GeneID" id="28845229"/>
<dbReference type="EMBL" id="LSBJ02000001">
    <property type="protein sequence ID" value="OAQ73763.1"/>
    <property type="molecule type" value="Genomic_DNA"/>
</dbReference>
<dbReference type="GO" id="GO:0005737">
    <property type="term" value="C:cytoplasm"/>
    <property type="evidence" value="ECO:0007669"/>
    <property type="project" value="TreeGrafter"/>
</dbReference>
<feature type="region of interest" description="Disordered" evidence="2">
    <location>
        <begin position="68"/>
        <end position="96"/>
    </location>
</feature>
<dbReference type="PANTHER" id="PTHR16301">
    <property type="entry name" value="IMPACT-RELATED"/>
    <property type="match status" value="1"/>
</dbReference>
<reference evidence="4 5" key="1">
    <citation type="journal article" date="2016" name="PLoS Pathog.">
        <title>Biosynthesis of antibiotic leucinostatins in bio-control fungus Purpureocillium lilacinum and their inhibition on phytophthora revealed by genome mining.</title>
        <authorList>
            <person name="Wang G."/>
            <person name="Liu Z."/>
            <person name="Lin R."/>
            <person name="Li E."/>
            <person name="Mao Z."/>
            <person name="Ling J."/>
            <person name="Yang Y."/>
            <person name="Yin W.B."/>
            <person name="Xie B."/>
        </authorList>
    </citation>
    <scope>NUCLEOTIDE SEQUENCE [LARGE SCALE GENOMIC DNA]</scope>
    <source>
        <strain evidence="4">170</strain>
    </source>
</reference>
<dbReference type="Proteomes" id="UP000078397">
    <property type="component" value="Unassembled WGS sequence"/>
</dbReference>
<name>A0A179G8Q1_METCM</name>
<protein>
    <submittedName>
        <fullName evidence="4">Impact</fullName>
    </submittedName>
</protein>
<dbReference type="Gene3D" id="3.30.230.30">
    <property type="entry name" value="Impact, N-terminal domain"/>
    <property type="match status" value="1"/>
</dbReference>
<organism evidence="4 5">
    <name type="scientific">Pochonia chlamydosporia 170</name>
    <dbReference type="NCBI Taxonomy" id="1380566"/>
    <lineage>
        <taxon>Eukaryota</taxon>
        <taxon>Fungi</taxon>
        <taxon>Dikarya</taxon>
        <taxon>Ascomycota</taxon>
        <taxon>Pezizomycotina</taxon>
        <taxon>Sordariomycetes</taxon>
        <taxon>Hypocreomycetidae</taxon>
        <taxon>Hypocreales</taxon>
        <taxon>Clavicipitaceae</taxon>
        <taxon>Pochonia</taxon>
    </lineage>
</organism>
<dbReference type="AlphaFoldDB" id="A0A179G8Q1"/>
<keyword evidence="5" id="KW-1185">Reference proteome</keyword>
<comment type="caution">
    <text evidence="4">The sequence shown here is derived from an EMBL/GenBank/DDBJ whole genome shotgun (WGS) entry which is preliminary data.</text>
</comment>
<gene>
    <name evidence="4" type="ORF">VFPPC_01399</name>
</gene>
<dbReference type="STRING" id="1380566.A0A179G8Q1"/>
<feature type="region of interest" description="Disordered" evidence="2">
    <location>
        <begin position="210"/>
        <end position="246"/>
    </location>
</feature>
<dbReference type="InterPro" id="IPR036956">
    <property type="entry name" value="Impact_N_sf"/>
</dbReference>
<dbReference type="Pfam" id="PF01205">
    <property type="entry name" value="Impact_N"/>
    <property type="match status" value="1"/>
</dbReference>
<evidence type="ECO:0000256" key="1">
    <source>
        <dbReference type="ARBA" id="ARBA00007665"/>
    </source>
</evidence>
<dbReference type="PANTHER" id="PTHR16301:SF4">
    <property type="entry name" value="IMPACT N-TERMINAL DOMAIN-CONTAINING PROTEIN"/>
    <property type="match status" value="1"/>
</dbReference>
<dbReference type="SUPFAM" id="SSF54211">
    <property type="entry name" value="Ribosomal protein S5 domain 2-like"/>
    <property type="match status" value="1"/>
</dbReference>
<dbReference type="InterPro" id="IPR020568">
    <property type="entry name" value="Ribosomal_Su5_D2-typ_SF"/>
</dbReference>
<comment type="similarity">
    <text evidence="1">Belongs to the IMPACT family.</text>
</comment>
<feature type="domain" description="Impact N-terminal" evidence="3">
    <location>
        <begin position="251"/>
        <end position="359"/>
    </location>
</feature>
<dbReference type="InterPro" id="IPR020569">
    <property type="entry name" value="UPF0029_Impact_CS"/>
</dbReference>
<dbReference type="KEGG" id="pchm:VFPPC_01399"/>
<sequence>MSGHGDLQELLRMFTSRKVPMIAAMGHVKALQSKNLRSIEQIAEAPASAVESAISDAKLAKSFHTACKTHGKKATKRAAEEPTSPNAKKPRLEPHKRDLDYSSMSAEELESSLSLPLVEDEEVIRRTTVVTNRAPLVLAFAVELLRFTMPEQPPSSRLSLSQAVVSANSRSKAISIGIEKVPPGGEEQIPEGQPKVKVLGREIPVLKRGGYTWKSDEQGEGTGVADETSKQESSSGQQQKTWTASQKLTSKGSTFVAHAASLSSPSLRASLMKGLMADKPELETATHNAWAVRSSYGNSPLVQEASFDDGESGCGKFLLQVMREADVTNTVVVLTRWYGGIMLGPDRWRLMRESVNDALSSRRRTSSLAGEALWGLDFENKKPSLTTVGMPIHRPEGARNYLLRSFATASVDGGGSEGKKTLAAVNEEKQENLGRLLGALRLLYRSWAGVLRRDELDRRAWSWYVSVRPDVESGPSGWGAKGHLNLGKILDLRREEGSGGEKAAGT</sequence>
<dbReference type="InterPro" id="IPR001498">
    <property type="entry name" value="Impact_N"/>
</dbReference>
<dbReference type="GO" id="GO:0006446">
    <property type="term" value="P:regulation of translational initiation"/>
    <property type="evidence" value="ECO:0007669"/>
    <property type="project" value="TreeGrafter"/>
</dbReference>
<dbReference type="OrthoDB" id="514070at2759"/>